<protein>
    <submittedName>
        <fullName evidence="4">TetR family transcriptional regulator</fullName>
    </submittedName>
</protein>
<feature type="DNA-binding region" description="H-T-H motif" evidence="2">
    <location>
        <begin position="36"/>
        <end position="55"/>
    </location>
</feature>
<evidence type="ECO:0000313" key="4">
    <source>
        <dbReference type="EMBL" id="MCM6772460.1"/>
    </source>
</evidence>
<dbReference type="GO" id="GO:0000976">
    <property type="term" value="F:transcription cis-regulatory region binding"/>
    <property type="evidence" value="ECO:0007669"/>
    <property type="project" value="TreeGrafter"/>
</dbReference>
<dbReference type="PANTHER" id="PTHR30055">
    <property type="entry name" value="HTH-TYPE TRANSCRIPTIONAL REGULATOR RUTR"/>
    <property type="match status" value="1"/>
</dbReference>
<accession>A0A9X2E2J0</accession>
<evidence type="ECO:0000256" key="2">
    <source>
        <dbReference type="PROSITE-ProRule" id="PRU00335"/>
    </source>
</evidence>
<dbReference type="SUPFAM" id="SSF48498">
    <property type="entry name" value="Tetracyclin repressor-like, C-terminal domain"/>
    <property type="match status" value="1"/>
</dbReference>
<dbReference type="PANTHER" id="PTHR30055:SF231">
    <property type="entry name" value="TRANSCRIPTIONAL REGULATORY PROTEIN (PROBABLY DEOR-FAMILY)-RELATED"/>
    <property type="match status" value="1"/>
</dbReference>
<dbReference type="InterPro" id="IPR009057">
    <property type="entry name" value="Homeodomain-like_sf"/>
</dbReference>
<dbReference type="Proteomes" id="UP001139157">
    <property type="component" value="Unassembled WGS sequence"/>
</dbReference>
<dbReference type="PROSITE" id="PS50977">
    <property type="entry name" value="HTH_TETR_2"/>
    <property type="match status" value="1"/>
</dbReference>
<dbReference type="Pfam" id="PF17940">
    <property type="entry name" value="TetR_C_31"/>
    <property type="match status" value="1"/>
</dbReference>
<organism evidence="4 5">
    <name type="scientific">Nocardia pulmonis</name>
    <dbReference type="NCBI Taxonomy" id="2951408"/>
    <lineage>
        <taxon>Bacteria</taxon>
        <taxon>Bacillati</taxon>
        <taxon>Actinomycetota</taxon>
        <taxon>Actinomycetes</taxon>
        <taxon>Mycobacteriales</taxon>
        <taxon>Nocardiaceae</taxon>
        <taxon>Nocardia</taxon>
    </lineage>
</organism>
<dbReference type="EMBL" id="JAMRXG010000001">
    <property type="protein sequence ID" value="MCM6772460.1"/>
    <property type="molecule type" value="Genomic_DNA"/>
</dbReference>
<evidence type="ECO:0000313" key="5">
    <source>
        <dbReference type="Proteomes" id="UP001139157"/>
    </source>
</evidence>
<dbReference type="InterPro" id="IPR050109">
    <property type="entry name" value="HTH-type_TetR-like_transc_reg"/>
</dbReference>
<feature type="domain" description="HTH tetR-type" evidence="3">
    <location>
        <begin position="13"/>
        <end position="73"/>
    </location>
</feature>
<sequence length="204" mass="22503">MNDQQPARRRKPSRRRDQLAAAGEQVIAERGLEGLTHRAVAETAGVPLGSTTYYFADRDDLIAVVLARAIDDHADYLRAWSEQHAGDTLEQVIAALVDTVAARLADHRRHSIVQLELIMAALRRPDLQPMAQRFYDQAIDSLTPHFTDPTTATTAVSVITGYILHGLIRPNPPDRDEITAVLHCAFGLPAPANNQHAHEKSQTP</sequence>
<dbReference type="GO" id="GO:0003700">
    <property type="term" value="F:DNA-binding transcription factor activity"/>
    <property type="evidence" value="ECO:0007669"/>
    <property type="project" value="TreeGrafter"/>
</dbReference>
<evidence type="ECO:0000259" key="3">
    <source>
        <dbReference type="PROSITE" id="PS50977"/>
    </source>
</evidence>
<gene>
    <name evidence="4" type="ORF">NDR86_03115</name>
</gene>
<dbReference type="SUPFAM" id="SSF46689">
    <property type="entry name" value="Homeodomain-like"/>
    <property type="match status" value="1"/>
</dbReference>
<dbReference type="InterPro" id="IPR041583">
    <property type="entry name" value="TetR_C_31"/>
</dbReference>
<reference evidence="4" key="1">
    <citation type="submission" date="2022-06" db="EMBL/GenBank/DDBJ databases">
        <title>Novel species in genus nocardia.</title>
        <authorList>
            <person name="Li F."/>
        </authorList>
    </citation>
    <scope>NUCLEOTIDE SEQUENCE</scope>
    <source>
        <strain evidence="4">CDC141</strain>
    </source>
</reference>
<keyword evidence="5" id="KW-1185">Reference proteome</keyword>
<evidence type="ECO:0000256" key="1">
    <source>
        <dbReference type="ARBA" id="ARBA00023125"/>
    </source>
</evidence>
<proteinExistence type="predicted"/>
<keyword evidence="1 2" id="KW-0238">DNA-binding</keyword>
<dbReference type="Gene3D" id="1.10.357.10">
    <property type="entry name" value="Tetracycline Repressor, domain 2"/>
    <property type="match status" value="1"/>
</dbReference>
<dbReference type="InterPro" id="IPR036271">
    <property type="entry name" value="Tet_transcr_reg_TetR-rel_C_sf"/>
</dbReference>
<dbReference type="AlphaFoldDB" id="A0A9X2E2J0"/>
<dbReference type="Pfam" id="PF00440">
    <property type="entry name" value="TetR_N"/>
    <property type="match status" value="1"/>
</dbReference>
<dbReference type="InterPro" id="IPR001647">
    <property type="entry name" value="HTH_TetR"/>
</dbReference>
<comment type="caution">
    <text evidence="4">The sequence shown here is derived from an EMBL/GenBank/DDBJ whole genome shotgun (WGS) entry which is preliminary data.</text>
</comment>
<name>A0A9X2E2J0_9NOCA</name>
<dbReference type="RefSeq" id="WP_251909310.1">
    <property type="nucleotide sequence ID" value="NZ_JAMRXG010000001.1"/>
</dbReference>